<accession>A0A6C0KBS4</accession>
<sequence length="181" mass="21101">MNSSYTNTIDFGDIISTVTFLKKPRLIVECGILEGYSLSKFIDNSHPDTIIHAYDIFDEFNGNHAVKQNLQEKFSRHPNVEINYGDFYHTYKKYENKSIDILHIDIANNGEVYDFMFHNYIDKVKDDGYILMEGGSISRDNIEWMSKYNKPKIQPILKKYTPEYNIKTIGNIPSITIINKK</sequence>
<dbReference type="SUPFAM" id="SSF53335">
    <property type="entry name" value="S-adenosyl-L-methionine-dependent methyltransferases"/>
    <property type="match status" value="1"/>
</dbReference>
<dbReference type="Pfam" id="PF13578">
    <property type="entry name" value="Methyltransf_24"/>
    <property type="match status" value="1"/>
</dbReference>
<name>A0A6C0KBS4_9ZZZZ</name>
<evidence type="ECO:0000313" key="1">
    <source>
        <dbReference type="EMBL" id="QHU15129.1"/>
    </source>
</evidence>
<dbReference type="InterPro" id="IPR029063">
    <property type="entry name" value="SAM-dependent_MTases_sf"/>
</dbReference>
<organism evidence="1">
    <name type="scientific">viral metagenome</name>
    <dbReference type="NCBI Taxonomy" id="1070528"/>
    <lineage>
        <taxon>unclassified sequences</taxon>
        <taxon>metagenomes</taxon>
        <taxon>organismal metagenomes</taxon>
    </lineage>
</organism>
<dbReference type="Gene3D" id="3.40.50.150">
    <property type="entry name" value="Vaccinia Virus protein VP39"/>
    <property type="match status" value="1"/>
</dbReference>
<reference evidence="1" key="1">
    <citation type="journal article" date="2020" name="Nature">
        <title>Giant virus diversity and host interactions through global metagenomics.</title>
        <authorList>
            <person name="Schulz F."/>
            <person name="Roux S."/>
            <person name="Paez-Espino D."/>
            <person name="Jungbluth S."/>
            <person name="Walsh D.A."/>
            <person name="Denef V.J."/>
            <person name="McMahon K.D."/>
            <person name="Konstantinidis K.T."/>
            <person name="Eloe-Fadrosh E.A."/>
            <person name="Kyrpides N.C."/>
            <person name="Woyke T."/>
        </authorList>
    </citation>
    <scope>NUCLEOTIDE SEQUENCE</scope>
    <source>
        <strain evidence="1">GVMAG-S-1102244-55</strain>
    </source>
</reference>
<protein>
    <recommendedName>
        <fullName evidence="2">Methyltransferase</fullName>
    </recommendedName>
</protein>
<evidence type="ECO:0008006" key="2">
    <source>
        <dbReference type="Google" id="ProtNLM"/>
    </source>
</evidence>
<proteinExistence type="predicted"/>
<dbReference type="AlphaFoldDB" id="A0A6C0KBS4"/>
<dbReference type="EMBL" id="MN740850">
    <property type="protein sequence ID" value="QHU15129.1"/>
    <property type="molecule type" value="Genomic_DNA"/>
</dbReference>